<dbReference type="Gene3D" id="3.40.50.150">
    <property type="entry name" value="Vaccinia Virus protein VP39"/>
    <property type="match status" value="1"/>
</dbReference>
<keyword evidence="2 4" id="KW-0808">Transferase</keyword>
<name>A0A8J4DLX5_9ACTN</name>
<keyword evidence="3 4" id="KW-0620">Polyamine biosynthesis</keyword>
<dbReference type="SUPFAM" id="SSF53335">
    <property type="entry name" value="S-adenosyl-L-methionine-dependent methyltransferases"/>
    <property type="match status" value="1"/>
</dbReference>
<dbReference type="PANTHER" id="PTHR43317">
    <property type="entry name" value="THERMOSPERMINE SYNTHASE ACAULIS5"/>
    <property type="match status" value="1"/>
</dbReference>
<evidence type="ECO:0000256" key="2">
    <source>
        <dbReference type="ARBA" id="ARBA00022679"/>
    </source>
</evidence>
<organism evidence="6 7">
    <name type="scientific">Virgisporangium aliadipatigenens</name>
    <dbReference type="NCBI Taxonomy" id="741659"/>
    <lineage>
        <taxon>Bacteria</taxon>
        <taxon>Bacillati</taxon>
        <taxon>Actinomycetota</taxon>
        <taxon>Actinomycetes</taxon>
        <taxon>Micromonosporales</taxon>
        <taxon>Micromonosporaceae</taxon>
        <taxon>Virgisporangium</taxon>
    </lineage>
</organism>
<dbReference type="NCBIfam" id="NF037959">
    <property type="entry name" value="MFS_SpdSyn"/>
    <property type="match status" value="1"/>
</dbReference>
<dbReference type="GO" id="GO:0016740">
    <property type="term" value="F:transferase activity"/>
    <property type="evidence" value="ECO:0007669"/>
    <property type="project" value="UniProtKB-UniRule"/>
</dbReference>
<dbReference type="GO" id="GO:0006596">
    <property type="term" value="P:polyamine biosynthetic process"/>
    <property type="evidence" value="ECO:0007669"/>
    <property type="project" value="UniProtKB-UniRule"/>
</dbReference>
<dbReference type="InterPro" id="IPR030374">
    <property type="entry name" value="PABS"/>
</dbReference>
<feature type="domain" description="PABS" evidence="5">
    <location>
        <begin position="1"/>
        <end position="236"/>
    </location>
</feature>
<dbReference type="AlphaFoldDB" id="A0A8J4DLX5"/>
<evidence type="ECO:0000313" key="7">
    <source>
        <dbReference type="Proteomes" id="UP000619260"/>
    </source>
</evidence>
<evidence type="ECO:0000256" key="3">
    <source>
        <dbReference type="ARBA" id="ARBA00023115"/>
    </source>
</evidence>
<proteinExistence type="inferred from homology"/>
<comment type="similarity">
    <text evidence="1">Belongs to the spermidine/spermine synthase family.</text>
</comment>
<dbReference type="CDD" id="cd02440">
    <property type="entry name" value="AdoMet_MTases"/>
    <property type="match status" value="1"/>
</dbReference>
<evidence type="ECO:0000313" key="6">
    <source>
        <dbReference type="EMBL" id="GIJ43180.1"/>
    </source>
</evidence>
<evidence type="ECO:0000256" key="4">
    <source>
        <dbReference type="PROSITE-ProRule" id="PRU00354"/>
    </source>
</evidence>
<dbReference type="InterPro" id="IPR029063">
    <property type="entry name" value="SAM-dependent_MTases_sf"/>
</dbReference>
<keyword evidence="7" id="KW-1185">Reference proteome</keyword>
<accession>A0A8J4DLX5</accession>
<reference evidence="6" key="1">
    <citation type="submission" date="2021-01" db="EMBL/GenBank/DDBJ databases">
        <title>Whole genome shotgun sequence of Virgisporangium aliadipatigenens NBRC 105644.</title>
        <authorList>
            <person name="Komaki H."/>
            <person name="Tamura T."/>
        </authorList>
    </citation>
    <scope>NUCLEOTIDE SEQUENCE</scope>
    <source>
        <strain evidence="6">NBRC 105644</strain>
    </source>
</reference>
<evidence type="ECO:0000256" key="1">
    <source>
        <dbReference type="ARBA" id="ARBA00007867"/>
    </source>
</evidence>
<dbReference type="Pfam" id="PF01564">
    <property type="entry name" value="Spermine_synth"/>
    <property type="match status" value="1"/>
</dbReference>
<dbReference type="EMBL" id="BOPF01000001">
    <property type="protein sequence ID" value="GIJ43180.1"/>
    <property type="molecule type" value="Genomic_DNA"/>
</dbReference>
<dbReference type="PROSITE" id="PS51006">
    <property type="entry name" value="PABS_2"/>
    <property type="match status" value="1"/>
</dbReference>
<feature type="active site" description="Proton acceptor" evidence="4">
    <location>
        <position position="153"/>
    </location>
</feature>
<gene>
    <name evidence="6" type="ORF">Val02_00660</name>
</gene>
<sequence length="283" mass="30573">MPYRARMARRGPAGVQRTGEYGTIELVPDRDRPGSWILLTDGRQQSYVDTDDPRQLRFGYVRRFRAVVDAAAPAGRPLTVLHLGGGALTLPRYVAATRPGSTQRVVEHDAVLIDMVREHLPLPRGADVRVRAADARAVVESTRDGRFDLVVSDVFDGGRMPRSVASTEFYGHVARILRPGGLFVANVTDGPPMTYTRTQAATLAGAFGGGDTCLLTERSLYAGNRHGNSVLIAAAGPLPVAEYARDASRDPEPWLILHGNELTRFTAGARAMTDATATDSPPD</sequence>
<dbReference type="PANTHER" id="PTHR43317:SF1">
    <property type="entry name" value="THERMOSPERMINE SYNTHASE ACAULIS5"/>
    <property type="match status" value="1"/>
</dbReference>
<protein>
    <recommendedName>
        <fullName evidence="5">PABS domain-containing protein</fullName>
    </recommendedName>
</protein>
<evidence type="ECO:0000259" key="5">
    <source>
        <dbReference type="PROSITE" id="PS51006"/>
    </source>
</evidence>
<dbReference type="Proteomes" id="UP000619260">
    <property type="component" value="Unassembled WGS sequence"/>
</dbReference>
<comment type="caution">
    <text evidence="6">The sequence shown here is derived from an EMBL/GenBank/DDBJ whole genome shotgun (WGS) entry which is preliminary data.</text>
</comment>